<comment type="catalytic activity">
    <reaction evidence="6">
        <text>uridine(54) in tRNA + S-adenosyl-L-methionine = 5-methyluridine(54) in tRNA + S-adenosyl-L-homocysteine + H(+)</text>
        <dbReference type="Rhea" id="RHEA:42712"/>
        <dbReference type="Rhea" id="RHEA-COMP:10167"/>
        <dbReference type="Rhea" id="RHEA-COMP:10193"/>
        <dbReference type="ChEBI" id="CHEBI:15378"/>
        <dbReference type="ChEBI" id="CHEBI:57856"/>
        <dbReference type="ChEBI" id="CHEBI:59789"/>
        <dbReference type="ChEBI" id="CHEBI:65315"/>
        <dbReference type="ChEBI" id="CHEBI:74447"/>
        <dbReference type="EC" id="2.1.1.35"/>
    </reaction>
</comment>
<evidence type="ECO:0000313" key="14">
    <source>
        <dbReference type="Proteomes" id="UP000186955"/>
    </source>
</evidence>
<dbReference type="InterPro" id="IPR030391">
    <property type="entry name" value="MeTrfase_TrmA_CS"/>
</dbReference>
<evidence type="ECO:0000256" key="4">
    <source>
        <dbReference type="ARBA" id="ARBA00022694"/>
    </source>
</evidence>
<dbReference type="GO" id="GO:0032259">
    <property type="term" value="P:methylation"/>
    <property type="evidence" value="ECO:0007669"/>
    <property type="project" value="UniProtKB-KW"/>
</dbReference>
<feature type="domain" description="TRAM" evidence="12">
    <location>
        <begin position="60"/>
        <end position="124"/>
    </location>
</feature>
<evidence type="ECO:0000256" key="7">
    <source>
        <dbReference type="ARBA" id="ARBA00054700"/>
    </source>
</evidence>
<comment type="similarity">
    <text evidence="9">Belongs to the class I-like SAM-binding methyltransferase superfamily. RNA M5U methyltransferase family.</text>
</comment>
<comment type="function">
    <text evidence="7">Catalyzes the formation of 5-methyl-uridine at position 54 (m5U54) in all tRNA. May also have a role in tRNA stabilization or maturation.</text>
</comment>
<feature type="binding site" evidence="9">
    <location>
        <position position="349"/>
    </location>
    <ligand>
        <name>S-adenosyl-L-methionine</name>
        <dbReference type="ChEBI" id="CHEBI:59789"/>
    </ligand>
</feature>
<dbReference type="InterPro" id="IPR012340">
    <property type="entry name" value="NA-bd_OB-fold"/>
</dbReference>
<dbReference type="OrthoDB" id="10250660at2759"/>
<dbReference type="GO" id="GO:0008033">
    <property type="term" value="P:tRNA processing"/>
    <property type="evidence" value="ECO:0007669"/>
    <property type="project" value="UniProtKB-KW"/>
</dbReference>
<dbReference type="PROSITE" id="PS01231">
    <property type="entry name" value="TRMA_2"/>
    <property type="match status" value="1"/>
</dbReference>
<evidence type="ECO:0000259" key="12">
    <source>
        <dbReference type="PROSITE" id="PS50926"/>
    </source>
</evidence>
<dbReference type="InterPro" id="IPR002792">
    <property type="entry name" value="TRAM_dom"/>
</dbReference>
<dbReference type="PANTHER" id="PTHR11061:SF30">
    <property type="entry name" value="TRNA (URACIL(54)-C(5))-METHYLTRANSFERASE"/>
    <property type="match status" value="1"/>
</dbReference>
<dbReference type="Pfam" id="PF05958">
    <property type="entry name" value="tRNA_U5-meth_tr"/>
    <property type="match status" value="1"/>
</dbReference>
<evidence type="ECO:0000313" key="13">
    <source>
        <dbReference type="EMBL" id="OKP10537.1"/>
    </source>
</evidence>
<dbReference type="InterPro" id="IPR029063">
    <property type="entry name" value="SAM-dependent_MTases_sf"/>
</dbReference>
<organism evidence="13 14">
    <name type="scientific">Penicillium subrubescens</name>
    <dbReference type="NCBI Taxonomy" id="1316194"/>
    <lineage>
        <taxon>Eukaryota</taxon>
        <taxon>Fungi</taxon>
        <taxon>Dikarya</taxon>
        <taxon>Ascomycota</taxon>
        <taxon>Pezizomycotina</taxon>
        <taxon>Eurotiomycetes</taxon>
        <taxon>Eurotiomycetidae</taxon>
        <taxon>Eurotiales</taxon>
        <taxon>Aspergillaceae</taxon>
        <taxon>Penicillium</taxon>
    </lineage>
</organism>
<sequence>MPDNRKKQFGGNFRKKAKFDNKKKKSSEHDEVLLADVDALLKRNRPEEDQSNIDNDTPAPTLPETFTEIELTVSDLSSTGDGLALSENKDHVYVVPFTVPGDKVRVKVIRHCPDQSYTVTDFLSVIEPGPKRNDALIKCQYFSKCSGCQLQMMSYEDQLAHKRRIVEKAYANFSGLIPELVPSIGETFPSPMQYGYRTKLTPHFAQGGAKKKSNADQEEVKVPPIGFCYKNRRTDMDIEDCPLGTDIVRRGLKSERKRVAENIRSYKRGATLLMRESTSRIAKDESGAETGVKDVNGLTSTEGADTGDVIRTDRGSYIEEKRCITDNNATTVEYVDDFIFSNKAGAFFQNNNSILSGFTEFIRSHALPPNNDQDSTPIKYLLDAYSGSGLFTITLSTIFKSSLGVDVAGDSIVSARENAKANNLPNTGFAAADAAVLFKDVPYPPDQTLLVIDPPRKGCSEDFLQQLLEFKPRRVVYVSCNVHTQARDVAVMVQGDEKQNVRYEIESIRGFDFFPQTGHVEGVAILNRTSFPKGDSI</sequence>
<feature type="binding site" evidence="9">
    <location>
        <position position="453"/>
    </location>
    <ligand>
        <name>S-adenosyl-L-methionine</name>
        <dbReference type="ChEBI" id="CHEBI:59789"/>
    </ligand>
</feature>
<dbReference type="EMBL" id="MNBE01000313">
    <property type="protein sequence ID" value="OKP10537.1"/>
    <property type="molecule type" value="Genomic_DNA"/>
</dbReference>
<feature type="region of interest" description="Disordered" evidence="11">
    <location>
        <begin position="1"/>
        <end position="28"/>
    </location>
</feature>
<name>A0A1Q5UDH2_9EURO</name>
<feature type="active site" evidence="10">
    <location>
        <position position="480"/>
    </location>
</feature>
<evidence type="ECO:0000256" key="9">
    <source>
        <dbReference type="PROSITE-ProRule" id="PRU01024"/>
    </source>
</evidence>
<dbReference type="FunFam" id="3.40.50.150:FF:000104">
    <property type="entry name" value="S-adenosyl-L-methionine-dependent methyltransferase"/>
    <property type="match status" value="1"/>
</dbReference>
<feature type="region of interest" description="Disordered" evidence="11">
    <location>
        <begin position="41"/>
        <end position="62"/>
    </location>
</feature>
<dbReference type="SUPFAM" id="SSF50249">
    <property type="entry name" value="Nucleic acid-binding proteins"/>
    <property type="match status" value="1"/>
</dbReference>
<keyword evidence="3 9" id="KW-0949">S-adenosyl-L-methionine</keyword>
<dbReference type="AlphaFoldDB" id="A0A1Q5UDH2"/>
<dbReference type="PROSITE" id="PS51687">
    <property type="entry name" value="SAM_MT_RNA_M5U"/>
    <property type="match status" value="1"/>
</dbReference>
<proteinExistence type="inferred from homology"/>
<dbReference type="InterPro" id="IPR025795">
    <property type="entry name" value="tRNA_(uracil-5-)_MeTrfase"/>
</dbReference>
<accession>A0A1Q5UDH2</accession>
<dbReference type="PROSITE" id="PS51622">
    <property type="entry name" value="SAM_MT_RNA_M5U_2"/>
    <property type="match status" value="1"/>
</dbReference>
<feature type="binding site" evidence="9">
    <location>
        <position position="406"/>
    </location>
    <ligand>
        <name>S-adenosyl-L-methionine</name>
        <dbReference type="ChEBI" id="CHEBI:59789"/>
    </ligand>
</feature>
<keyword evidence="1 9" id="KW-0489">Methyltransferase</keyword>
<dbReference type="Pfam" id="PF01938">
    <property type="entry name" value="TRAM"/>
    <property type="match status" value="1"/>
</dbReference>
<dbReference type="FunFam" id="3.40.50.150:FF:000174">
    <property type="entry name" value="TRM2p tRNA methyltransferase"/>
    <property type="match status" value="1"/>
</dbReference>
<dbReference type="SUPFAM" id="SSF53335">
    <property type="entry name" value="S-adenosyl-L-methionine-dependent methyltransferases"/>
    <property type="match status" value="1"/>
</dbReference>
<dbReference type="EC" id="2.1.1.35" evidence="5"/>
<keyword evidence="14" id="KW-1185">Reference proteome</keyword>
<protein>
    <recommendedName>
        <fullName evidence="8">tRNA (uracil(54)-C(5))-methyltransferase</fullName>
        <ecNumber evidence="5">2.1.1.35</ecNumber>
    </recommendedName>
</protein>
<reference evidence="13 14" key="1">
    <citation type="submission" date="2016-10" db="EMBL/GenBank/DDBJ databases">
        <title>Genome sequence of the ascomycete fungus Penicillium subrubescens.</title>
        <authorList>
            <person name="De Vries R.P."/>
            <person name="Peng M."/>
            <person name="Dilokpimol A."/>
            <person name="Hilden K."/>
            <person name="Makela M.R."/>
            <person name="Grigoriev I."/>
            <person name="Riley R."/>
            <person name="Granchi Z."/>
        </authorList>
    </citation>
    <scope>NUCLEOTIDE SEQUENCE [LARGE SCALE GENOMIC DNA]</scope>
    <source>
        <strain evidence="13 14">CBS 132785</strain>
    </source>
</reference>
<evidence type="ECO:0000256" key="6">
    <source>
        <dbReference type="ARBA" id="ARBA00052788"/>
    </source>
</evidence>
<comment type="caution">
    <text evidence="13">The sequence shown here is derived from an EMBL/GenBank/DDBJ whole genome shotgun (WGS) entry which is preliminary data.</text>
</comment>
<dbReference type="InterPro" id="IPR010280">
    <property type="entry name" value="U5_MeTrfase_fam"/>
</dbReference>
<dbReference type="GO" id="GO:0009451">
    <property type="term" value="P:RNA modification"/>
    <property type="evidence" value="ECO:0007669"/>
    <property type="project" value="UniProtKB-ARBA"/>
</dbReference>
<evidence type="ECO:0000256" key="11">
    <source>
        <dbReference type="SAM" id="MobiDB-lite"/>
    </source>
</evidence>
<dbReference type="PROSITE" id="PS50926">
    <property type="entry name" value="TRAM"/>
    <property type="match status" value="1"/>
</dbReference>
<dbReference type="Proteomes" id="UP000186955">
    <property type="component" value="Unassembled WGS sequence"/>
</dbReference>
<dbReference type="GO" id="GO:0030697">
    <property type="term" value="F:tRNA (uracil(54)-C5)-methyltransferase activity, S-adenosyl methionine-dependent"/>
    <property type="evidence" value="ECO:0007669"/>
    <property type="project" value="UniProtKB-EC"/>
</dbReference>
<keyword evidence="4" id="KW-0819">tRNA processing</keyword>
<evidence type="ECO:0000256" key="3">
    <source>
        <dbReference type="ARBA" id="ARBA00022691"/>
    </source>
</evidence>
<dbReference type="Gene3D" id="2.40.50.140">
    <property type="entry name" value="Nucleic acid-binding proteins"/>
    <property type="match status" value="1"/>
</dbReference>
<gene>
    <name evidence="13" type="ORF">PENSUB_3840</name>
</gene>
<feature type="binding site" evidence="9">
    <location>
        <position position="385"/>
    </location>
    <ligand>
        <name>S-adenosyl-L-methionine</name>
        <dbReference type="ChEBI" id="CHEBI:59789"/>
    </ligand>
</feature>
<dbReference type="InterPro" id="IPR030390">
    <property type="entry name" value="MeTrfase_TrmA_AS"/>
</dbReference>
<feature type="region of interest" description="Disordered" evidence="11">
    <location>
        <begin position="279"/>
        <end position="300"/>
    </location>
</feature>
<feature type="active site" description="Nucleophile" evidence="9">
    <location>
        <position position="480"/>
    </location>
</feature>
<dbReference type="PROSITE" id="PS01230">
    <property type="entry name" value="TRMA_1"/>
    <property type="match status" value="1"/>
</dbReference>
<dbReference type="FunFam" id="2.40.50.140:FF:000201">
    <property type="entry name" value="TRM2p tRNA methyltransferase"/>
    <property type="match status" value="1"/>
</dbReference>
<evidence type="ECO:0000256" key="1">
    <source>
        <dbReference type="ARBA" id="ARBA00022603"/>
    </source>
</evidence>
<evidence type="ECO:0000256" key="10">
    <source>
        <dbReference type="PROSITE-ProRule" id="PRU10015"/>
    </source>
</evidence>
<evidence type="ECO:0000256" key="8">
    <source>
        <dbReference type="ARBA" id="ARBA00070108"/>
    </source>
</evidence>
<dbReference type="Gene3D" id="3.40.50.150">
    <property type="entry name" value="Vaccinia Virus protein VP39"/>
    <property type="match status" value="2"/>
</dbReference>
<evidence type="ECO:0000256" key="2">
    <source>
        <dbReference type="ARBA" id="ARBA00022679"/>
    </source>
</evidence>
<dbReference type="STRING" id="1316194.A0A1Q5UDH2"/>
<dbReference type="PANTHER" id="PTHR11061">
    <property type="entry name" value="RNA M5U METHYLTRANSFERASE"/>
    <property type="match status" value="1"/>
</dbReference>
<keyword evidence="2 9" id="KW-0808">Transferase</keyword>
<evidence type="ECO:0000256" key="5">
    <source>
        <dbReference type="ARBA" id="ARBA00033763"/>
    </source>
</evidence>
<feature type="compositionally biased region" description="Basic residues" evidence="11">
    <location>
        <begin position="13"/>
        <end position="26"/>
    </location>
</feature>